<feature type="transmembrane region" description="Helical" evidence="1">
    <location>
        <begin position="145"/>
        <end position="170"/>
    </location>
</feature>
<reference evidence="2" key="1">
    <citation type="submission" date="2020-11" db="EMBL/GenBank/DDBJ databases">
        <authorList>
            <person name="Koelle M."/>
            <person name="Horta M.A.C."/>
            <person name="Nowrousian M."/>
            <person name="Ohm R.A."/>
            <person name="Benz P."/>
            <person name="Pilgard A."/>
        </authorList>
    </citation>
    <scope>NUCLEOTIDE SEQUENCE</scope>
    <source>
        <strain evidence="2">FPRL280</strain>
    </source>
</reference>
<evidence type="ECO:0000313" key="2">
    <source>
        <dbReference type="EMBL" id="KAF9818453.1"/>
    </source>
</evidence>
<sequence length="351" mass="38592">MQPLYLNNLASETGPQAVLWREQAIQDGVYLNAIFYGIHACVFGACLYYYFFTRETREKQTSWWPVCFVVILFAMGTINLASNFRTNDEFFIFSVNTPGGPVAFSESAKARHIDTWANSAAIIAAFMADGLLLIRTFVVWERNVFVMVVPCLMYVASTVLSVLVVVQLALPDGSLWTGPAYKIDLAYWATSMSLSMLLTLLLVSRLFWLRRKLIKAMGKEHGGVYTSIAAMLVESALPYGIISAVYIILYGLQNPAQSLFLGPLVQVECIAPELITAHVFRGRAWSGATIARIGPQSTIHFATEQPTADSENSTEMPVSVPTSAIVFKRGPSSADLPHGSHSGDHVYVISG</sequence>
<feature type="transmembrane region" description="Helical" evidence="1">
    <location>
        <begin position="185"/>
        <end position="208"/>
    </location>
</feature>
<accession>A0A8H7P7C9</accession>
<organism evidence="2 3">
    <name type="scientific">Rhodonia placenta</name>
    <dbReference type="NCBI Taxonomy" id="104341"/>
    <lineage>
        <taxon>Eukaryota</taxon>
        <taxon>Fungi</taxon>
        <taxon>Dikarya</taxon>
        <taxon>Basidiomycota</taxon>
        <taxon>Agaricomycotina</taxon>
        <taxon>Agaricomycetes</taxon>
        <taxon>Polyporales</taxon>
        <taxon>Adustoporiaceae</taxon>
        <taxon>Rhodonia</taxon>
    </lineage>
</organism>
<keyword evidence="1" id="KW-0472">Membrane</keyword>
<feature type="transmembrane region" description="Helical" evidence="1">
    <location>
        <begin position="29"/>
        <end position="51"/>
    </location>
</feature>
<proteinExistence type="predicted"/>
<dbReference type="Proteomes" id="UP000639403">
    <property type="component" value="Unassembled WGS sequence"/>
</dbReference>
<reference evidence="2" key="2">
    <citation type="journal article" name="Front. Microbiol.">
        <title>Degradative Capacity of Two Strains of Rhodonia placenta: From Phenotype to Genotype.</title>
        <authorList>
            <person name="Kolle M."/>
            <person name="Horta M.A.C."/>
            <person name="Nowrousian M."/>
            <person name="Ohm R.A."/>
            <person name="Benz J.P."/>
            <person name="Pilgard A."/>
        </authorList>
    </citation>
    <scope>NUCLEOTIDE SEQUENCE</scope>
    <source>
        <strain evidence="2">FPRL280</strain>
    </source>
</reference>
<comment type="caution">
    <text evidence="2">The sequence shown here is derived from an EMBL/GenBank/DDBJ whole genome shotgun (WGS) entry which is preliminary data.</text>
</comment>
<protein>
    <submittedName>
        <fullName evidence="2">Uncharacterized protein</fullName>
    </submittedName>
</protein>
<gene>
    <name evidence="2" type="ORF">IEO21_02802</name>
</gene>
<keyword evidence="1" id="KW-0812">Transmembrane</keyword>
<feature type="transmembrane region" description="Helical" evidence="1">
    <location>
        <begin position="228"/>
        <end position="252"/>
    </location>
</feature>
<dbReference type="EMBL" id="JADOXO010000030">
    <property type="protein sequence ID" value="KAF9818453.1"/>
    <property type="molecule type" value="Genomic_DNA"/>
</dbReference>
<keyword evidence="1" id="KW-1133">Transmembrane helix</keyword>
<evidence type="ECO:0000313" key="3">
    <source>
        <dbReference type="Proteomes" id="UP000639403"/>
    </source>
</evidence>
<name>A0A8H7P7C9_9APHY</name>
<feature type="transmembrane region" description="Helical" evidence="1">
    <location>
        <begin position="116"/>
        <end position="138"/>
    </location>
</feature>
<feature type="transmembrane region" description="Helical" evidence="1">
    <location>
        <begin position="63"/>
        <end position="81"/>
    </location>
</feature>
<dbReference type="AlphaFoldDB" id="A0A8H7P7C9"/>
<evidence type="ECO:0000256" key="1">
    <source>
        <dbReference type="SAM" id="Phobius"/>
    </source>
</evidence>